<gene>
    <name evidence="1" type="ORF">F383_38098</name>
</gene>
<dbReference type="Proteomes" id="UP000032142">
    <property type="component" value="Unassembled WGS sequence"/>
</dbReference>
<proteinExistence type="predicted"/>
<dbReference type="EMBL" id="JRRC01055875">
    <property type="protein sequence ID" value="KHF98891.1"/>
    <property type="molecule type" value="Genomic_DNA"/>
</dbReference>
<sequence>MPLSQTGSYMNQIRCQCPKHGLTRNHIYRCQCPRLGLTREYISEILCHDIRILTIPKVRTRHSDVVTRSNRTRKLNSQAYIHIRSLCIYNHKI</sequence>
<organism evidence="1 2">
    <name type="scientific">Gossypium arboreum</name>
    <name type="common">Tree cotton</name>
    <name type="synonym">Gossypium nanking</name>
    <dbReference type="NCBI Taxonomy" id="29729"/>
    <lineage>
        <taxon>Eukaryota</taxon>
        <taxon>Viridiplantae</taxon>
        <taxon>Streptophyta</taxon>
        <taxon>Embryophyta</taxon>
        <taxon>Tracheophyta</taxon>
        <taxon>Spermatophyta</taxon>
        <taxon>Magnoliopsida</taxon>
        <taxon>eudicotyledons</taxon>
        <taxon>Gunneridae</taxon>
        <taxon>Pentapetalae</taxon>
        <taxon>rosids</taxon>
        <taxon>malvids</taxon>
        <taxon>Malvales</taxon>
        <taxon>Malvaceae</taxon>
        <taxon>Malvoideae</taxon>
        <taxon>Gossypium</taxon>
    </lineage>
</organism>
<evidence type="ECO:0000313" key="2">
    <source>
        <dbReference type="Proteomes" id="UP000032142"/>
    </source>
</evidence>
<evidence type="ECO:0000313" key="1">
    <source>
        <dbReference type="EMBL" id="KHF98891.1"/>
    </source>
</evidence>
<reference evidence="2" key="1">
    <citation type="submission" date="2014-09" db="EMBL/GenBank/DDBJ databases">
        <authorList>
            <person name="Mudge J."/>
            <person name="Ramaraj T."/>
            <person name="Lindquist I.E."/>
            <person name="Bharti A.K."/>
            <person name="Sundararajan A."/>
            <person name="Cameron C.T."/>
            <person name="Woodward J.E."/>
            <person name="May G.D."/>
            <person name="Brubaker C."/>
            <person name="Broadhvest J."/>
            <person name="Wilkins T.A."/>
        </authorList>
    </citation>
    <scope>NUCLEOTIDE SEQUENCE</scope>
    <source>
        <strain evidence="2">cv. AKA8401</strain>
    </source>
</reference>
<protein>
    <submittedName>
        <fullName evidence="1">Putative 16</fullName>
    </submittedName>
</protein>
<accession>A0A0B0MET9</accession>
<keyword evidence="2" id="KW-1185">Reference proteome</keyword>
<dbReference type="AlphaFoldDB" id="A0A0B0MET9"/>
<comment type="caution">
    <text evidence="1">The sequence shown here is derived from an EMBL/GenBank/DDBJ whole genome shotgun (WGS) entry which is preliminary data.</text>
</comment>
<name>A0A0B0MET9_GOSAR</name>